<gene>
    <name evidence="1" type="ORF">O1611_g2169</name>
</gene>
<dbReference type="Proteomes" id="UP001153332">
    <property type="component" value="Unassembled WGS sequence"/>
</dbReference>
<evidence type="ECO:0000313" key="2">
    <source>
        <dbReference type="Proteomes" id="UP001153332"/>
    </source>
</evidence>
<dbReference type="EMBL" id="JAPUUL010000287">
    <property type="protein sequence ID" value="KAJ8131452.1"/>
    <property type="molecule type" value="Genomic_DNA"/>
</dbReference>
<comment type="caution">
    <text evidence="1">The sequence shown here is derived from an EMBL/GenBank/DDBJ whole genome shotgun (WGS) entry which is preliminary data.</text>
</comment>
<protein>
    <submittedName>
        <fullName evidence="1">Uncharacterized protein</fullName>
    </submittedName>
</protein>
<proteinExistence type="predicted"/>
<reference evidence="1" key="1">
    <citation type="submission" date="2022-12" db="EMBL/GenBank/DDBJ databases">
        <title>Genome Sequence of Lasiodiplodia mahajangana.</title>
        <authorList>
            <person name="Buettner E."/>
        </authorList>
    </citation>
    <scope>NUCLEOTIDE SEQUENCE</scope>
    <source>
        <strain evidence="1">VT137</strain>
    </source>
</reference>
<accession>A0ACC2JV89</accession>
<sequence length="858" mass="97857">MSSQDEIKDIMSETEEIIEELEREETDVERIKDAIKEDMTRLQFTKDKQEKGTTLMRNLILQMKSQKSKLEDDTAKLKDGTGRYDLDEWQKMAESYKQTCFDNALHGVMAMDPDESLDRLRNMSSDHMAALLDVERDHLACRLRATKLTLQLTEDNQDKLRSDIGSKDSTIESNRQEILRLVKDKEDLKKRISKLEEDEEMSISAYNMAVSRRKAAERKAKDASNDIKELNAKLSRKESEVADLTDTIKQLEDASSRKNDTISGTRDELQTEKASHEGTRGRLDRAQHKIAKLEGEADKRSASLAAANNTIKRRNGDILSMDAELTKMQGESARKDRLLKDKEEELEQLRAEVAWKDALLADKKDELKQSRKDSSEKDVLLAVKENEPEQTRDELVKKDTLLADKNNELKKSREESSEKDVLLTQKEDELKQLKESSSKKDTLLADKEDELKHSKEESSKKDTLLAQKDANLQQEIDRTTQTYTRFLQRDSDLRQANDEIQQLKKESIRKDAEIAQKVAELTDIQGECSRGASLLAQKETELQQVTRTKDTELKEVNEECSRKDTDLAQTRLALGHHKDEVQRKTINLARLLMGQEHKDQEINSWLPLVNSSQFPMALPSLAISSNHWWTVAPLRKQHTRPIGMLESLGLLYGEVIAKKWADDGSRALQIIIHCLEVAEVAPIAMVMELTRCLLTSIPQGDDVETFGFIFGTSQVVSLLRLRWPETNGLAEIEARCQQTLDRSRPDLQLIHDLVAGIGCGSQVTSAFIDNEELPHAISSIPHKYCPEQETLLLAPPTDKSCVWALDLHHHTIWLVNKSIGDFVDDDRNYRLERPGGGEHIMVPATKVEDLDFIFRYLD</sequence>
<evidence type="ECO:0000313" key="1">
    <source>
        <dbReference type="EMBL" id="KAJ8131452.1"/>
    </source>
</evidence>
<keyword evidence="2" id="KW-1185">Reference proteome</keyword>
<organism evidence="1 2">
    <name type="scientific">Lasiodiplodia mahajangana</name>
    <dbReference type="NCBI Taxonomy" id="1108764"/>
    <lineage>
        <taxon>Eukaryota</taxon>
        <taxon>Fungi</taxon>
        <taxon>Dikarya</taxon>
        <taxon>Ascomycota</taxon>
        <taxon>Pezizomycotina</taxon>
        <taxon>Dothideomycetes</taxon>
        <taxon>Dothideomycetes incertae sedis</taxon>
        <taxon>Botryosphaeriales</taxon>
        <taxon>Botryosphaeriaceae</taxon>
        <taxon>Lasiodiplodia</taxon>
    </lineage>
</organism>
<name>A0ACC2JV89_9PEZI</name>